<dbReference type="Proteomes" id="UP001307705">
    <property type="component" value="Unassembled WGS sequence"/>
</dbReference>
<dbReference type="InterPro" id="IPR011650">
    <property type="entry name" value="Peptidase_M20_dimer"/>
</dbReference>
<accession>A0ABQ6PXT9</accession>
<dbReference type="Pfam" id="PF07687">
    <property type="entry name" value="M20_dimer"/>
    <property type="match status" value="1"/>
</dbReference>
<evidence type="ECO:0000259" key="3">
    <source>
        <dbReference type="Pfam" id="PF07687"/>
    </source>
</evidence>
<dbReference type="SUPFAM" id="SSF55031">
    <property type="entry name" value="Bacterial exopeptidase dimerisation domain"/>
    <property type="match status" value="1"/>
</dbReference>
<comment type="caution">
    <text evidence="4">The sequence shown here is derived from an EMBL/GenBank/DDBJ whole genome shotgun (WGS) entry which is preliminary data.</text>
</comment>
<dbReference type="SUPFAM" id="SSF53187">
    <property type="entry name" value="Zn-dependent exopeptidases"/>
    <property type="match status" value="1"/>
</dbReference>
<keyword evidence="1" id="KW-0479">Metal-binding</keyword>
<dbReference type="Gene3D" id="3.40.630.10">
    <property type="entry name" value="Zn peptidases"/>
    <property type="match status" value="1"/>
</dbReference>
<sequence>MLEKCPRHALFQPRIQFWAKNRSKWRSPNGAICIKYFIQSPLIKKSILALTPDFPYFSSMKKIPLILILAFGPLFSFAQQKLNKDEQKLIELIDKNYQETVALLEEVININSGSLNKEGVREVGRVFEREFHKIGFQTEWVEVPAEVNRAGHFVATRKGNKGKKLFLIGHIDTVFEKDMPFTPFTWLNDSTATGQGANDMKGGDVLVFASLKALHELGMLDDRTVTVYFMGDEESSGDNELSRRDFIERSKSHDIALGYETAQGFNTVTVARRGSSGWTLKTSGRQSHSSGVFREGVGYGAIYEAARILTEFQEELAGEQYLTFNPGQIIGGSDISYDKITGKGEALGKTNIVAREAYVTGDLRFLGEEQKERTRAKMQEIVDRNLNQTDAEITFRDGIPSMSPREENYELAAILNQVSLDMGLGEVKPGDPGSRGAADIAYVADILPGLDGLGASGRGAHAPGETINMKQFPDLIKRNTILLYRLTR</sequence>
<evidence type="ECO:0000313" key="4">
    <source>
        <dbReference type="EMBL" id="GMQ32018.1"/>
    </source>
</evidence>
<dbReference type="InterPro" id="IPR002933">
    <property type="entry name" value="Peptidase_M20"/>
</dbReference>
<dbReference type="InterPro" id="IPR050072">
    <property type="entry name" value="Peptidase_M20A"/>
</dbReference>
<organism evidence="4 5">
    <name type="scientific">Algoriphagus taiwanensis</name>
    <dbReference type="NCBI Taxonomy" id="1445656"/>
    <lineage>
        <taxon>Bacteria</taxon>
        <taxon>Pseudomonadati</taxon>
        <taxon>Bacteroidota</taxon>
        <taxon>Cytophagia</taxon>
        <taxon>Cytophagales</taxon>
        <taxon>Cyclobacteriaceae</taxon>
        <taxon>Algoriphagus</taxon>
    </lineage>
</organism>
<keyword evidence="5" id="KW-1185">Reference proteome</keyword>
<feature type="domain" description="Peptidase M20 dimerisation" evidence="3">
    <location>
        <begin position="270"/>
        <end position="388"/>
    </location>
</feature>
<gene>
    <name evidence="4" type="ORF">Ataiwa_02900</name>
</gene>
<proteinExistence type="predicted"/>
<dbReference type="InterPro" id="IPR036264">
    <property type="entry name" value="Bact_exopeptidase_dim_dom"/>
</dbReference>
<name>A0ABQ6PXT9_9BACT</name>
<keyword evidence="2" id="KW-0378">Hydrolase</keyword>
<protein>
    <submittedName>
        <fullName evidence="4">M20 family metallopeptidase</fullName>
    </submittedName>
</protein>
<dbReference type="PANTHER" id="PTHR43808:SF32">
    <property type="entry name" value="ARGE_DAPE-RELATED DEACYLASE"/>
    <property type="match status" value="1"/>
</dbReference>
<evidence type="ECO:0000256" key="2">
    <source>
        <dbReference type="ARBA" id="ARBA00022801"/>
    </source>
</evidence>
<dbReference type="EMBL" id="BTPE01000001">
    <property type="protein sequence ID" value="GMQ32018.1"/>
    <property type="molecule type" value="Genomic_DNA"/>
</dbReference>
<dbReference type="PANTHER" id="PTHR43808">
    <property type="entry name" value="ACETYLORNITHINE DEACETYLASE"/>
    <property type="match status" value="1"/>
</dbReference>
<reference evidence="4 5" key="1">
    <citation type="submission" date="2023-08" db="EMBL/GenBank/DDBJ databases">
        <title>Draft genome sequence of Algoriphagus taiwanensis.</title>
        <authorList>
            <person name="Takatani N."/>
            <person name="Hosokawa M."/>
            <person name="Sawabe T."/>
        </authorList>
    </citation>
    <scope>NUCLEOTIDE SEQUENCE [LARGE SCALE GENOMIC DNA]</scope>
    <source>
        <strain evidence="4 5">JCM 19755</strain>
    </source>
</reference>
<dbReference type="Pfam" id="PF01546">
    <property type="entry name" value="Peptidase_M20"/>
    <property type="match status" value="1"/>
</dbReference>
<evidence type="ECO:0000256" key="1">
    <source>
        <dbReference type="ARBA" id="ARBA00022723"/>
    </source>
</evidence>
<evidence type="ECO:0000313" key="5">
    <source>
        <dbReference type="Proteomes" id="UP001307705"/>
    </source>
</evidence>
<dbReference type="Gene3D" id="3.30.70.360">
    <property type="match status" value="1"/>
</dbReference>